<name>A1AK55_PELPD</name>
<dbReference type="PANTHER" id="PTHR45138:SF9">
    <property type="entry name" value="DIGUANYLATE CYCLASE DGCM-RELATED"/>
    <property type="match status" value="1"/>
</dbReference>
<dbReference type="AlphaFoldDB" id="A1AK55"/>
<dbReference type="SMART" id="SM00091">
    <property type="entry name" value="PAS"/>
    <property type="match status" value="1"/>
</dbReference>
<dbReference type="NCBIfam" id="TIGR00254">
    <property type="entry name" value="GGDEF"/>
    <property type="match status" value="1"/>
</dbReference>
<dbReference type="Gene3D" id="3.30.450.20">
    <property type="entry name" value="PAS domain"/>
    <property type="match status" value="1"/>
</dbReference>
<dbReference type="GO" id="GO:0052621">
    <property type="term" value="F:diguanylate cyclase activity"/>
    <property type="evidence" value="ECO:0007669"/>
    <property type="project" value="UniProtKB-EC"/>
</dbReference>
<dbReference type="InterPro" id="IPR035965">
    <property type="entry name" value="PAS-like_dom_sf"/>
</dbReference>
<dbReference type="InterPro" id="IPR050469">
    <property type="entry name" value="Diguanylate_Cyclase"/>
</dbReference>
<dbReference type="PROSITE" id="PS50112">
    <property type="entry name" value="PAS"/>
    <property type="match status" value="1"/>
</dbReference>
<dbReference type="Gene3D" id="3.30.70.270">
    <property type="match status" value="1"/>
</dbReference>
<dbReference type="Pfam" id="PF08448">
    <property type="entry name" value="PAS_4"/>
    <property type="match status" value="1"/>
</dbReference>
<dbReference type="InterPro" id="IPR043128">
    <property type="entry name" value="Rev_trsase/Diguanyl_cyclase"/>
</dbReference>
<dbReference type="SUPFAM" id="SSF55785">
    <property type="entry name" value="PYP-like sensor domain (PAS domain)"/>
    <property type="match status" value="1"/>
</dbReference>
<dbReference type="RefSeq" id="WP_011734040.1">
    <property type="nucleotide sequence ID" value="NC_008609.1"/>
</dbReference>
<dbReference type="InterPro" id="IPR029787">
    <property type="entry name" value="Nucleotide_cyclase"/>
</dbReference>
<dbReference type="InterPro" id="IPR000014">
    <property type="entry name" value="PAS"/>
</dbReference>
<dbReference type="STRING" id="338966.Ppro_0085"/>
<evidence type="ECO:0000313" key="5">
    <source>
        <dbReference type="EMBL" id="ABK97725.1"/>
    </source>
</evidence>
<keyword evidence="6" id="KW-1185">Reference proteome</keyword>
<dbReference type="InterPro" id="IPR000160">
    <property type="entry name" value="GGDEF_dom"/>
</dbReference>
<gene>
    <name evidence="5" type="ordered locus">Ppro_0085</name>
</gene>
<feature type="domain" description="PAS" evidence="3">
    <location>
        <begin position="2"/>
        <end position="53"/>
    </location>
</feature>
<proteinExistence type="predicted"/>
<dbReference type="Pfam" id="PF00990">
    <property type="entry name" value="GGDEF"/>
    <property type="match status" value="1"/>
</dbReference>
<protein>
    <recommendedName>
        <fullName evidence="1">diguanylate cyclase</fullName>
        <ecNumber evidence="1">2.7.7.65</ecNumber>
    </recommendedName>
</protein>
<dbReference type="SUPFAM" id="SSF55073">
    <property type="entry name" value="Nucleotide cyclase"/>
    <property type="match status" value="1"/>
</dbReference>
<evidence type="ECO:0000256" key="2">
    <source>
        <dbReference type="ARBA" id="ARBA00034247"/>
    </source>
</evidence>
<dbReference type="Proteomes" id="UP000006732">
    <property type="component" value="Chromosome"/>
</dbReference>
<sequence>MRQREFTQIFDTVNIGLVILDREMRVCHWNRWMATRSGISADKIIDQSLFDFFPHLKTPTFNKNCMAVLSFGNFAFFSQKLHRYLFPFKPDSYFGCHFDLMQQSCTMGPLRDEDNAITSLFLIVQDVTELATYEQKLIEMNTVDALTGVYNRRFLESRLKEECDRYGRYSRPFSLMMIDIDFFKKVNDTHGHQGGDLVLKNVAAGAAAMIRKSDFLARYGGEEFCCLLPETDCDAAETVAEHLRAHIENMEHLFQKKVIRVTISLGIACFAPDDSPETLVKRADEALYQAKRSGRNRFVRF</sequence>
<accession>A1AK55</accession>
<dbReference type="HOGENOM" id="CLU_000445_11_4_7"/>
<evidence type="ECO:0000259" key="3">
    <source>
        <dbReference type="PROSITE" id="PS50112"/>
    </source>
</evidence>
<evidence type="ECO:0000313" key="6">
    <source>
        <dbReference type="Proteomes" id="UP000006732"/>
    </source>
</evidence>
<dbReference type="InterPro" id="IPR013656">
    <property type="entry name" value="PAS_4"/>
</dbReference>
<dbReference type="GO" id="GO:0043709">
    <property type="term" value="P:cell adhesion involved in single-species biofilm formation"/>
    <property type="evidence" value="ECO:0007669"/>
    <property type="project" value="TreeGrafter"/>
</dbReference>
<dbReference type="EMBL" id="CP000482">
    <property type="protein sequence ID" value="ABK97725.1"/>
    <property type="molecule type" value="Genomic_DNA"/>
</dbReference>
<dbReference type="GO" id="GO:0005886">
    <property type="term" value="C:plasma membrane"/>
    <property type="evidence" value="ECO:0007669"/>
    <property type="project" value="TreeGrafter"/>
</dbReference>
<feature type="domain" description="GGDEF" evidence="4">
    <location>
        <begin position="171"/>
        <end position="301"/>
    </location>
</feature>
<comment type="catalytic activity">
    <reaction evidence="2">
        <text>2 GTP = 3',3'-c-di-GMP + 2 diphosphate</text>
        <dbReference type="Rhea" id="RHEA:24898"/>
        <dbReference type="ChEBI" id="CHEBI:33019"/>
        <dbReference type="ChEBI" id="CHEBI:37565"/>
        <dbReference type="ChEBI" id="CHEBI:58805"/>
        <dbReference type="EC" id="2.7.7.65"/>
    </reaction>
</comment>
<dbReference type="GO" id="GO:1902201">
    <property type="term" value="P:negative regulation of bacterial-type flagellum-dependent cell motility"/>
    <property type="evidence" value="ECO:0007669"/>
    <property type="project" value="TreeGrafter"/>
</dbReference>
<dbReference type="EC" id="2.7.7.65" evidence="1"/>
<evidence type="ECO:0000259" key="4">
    <source>
        <dbReference type="PROSITE" id="PS50887"/>
    </source>
</evidence>
<organism evidence="5 6">
    <name type="scientific">Pelobacter propionicus (strain DSM 2379 / NBRC 103807 / OttBd1)</name>
    <dbReference type="NCBI Taxonomy" id="338966"/>
    <lineage>
        <taxon>Bacteria</taxon>
        <taxon>Pseudomonadati</taxon>
        <taxon>Thermodesulfobacteriota</taxon>
        <taxon>Desulfuromonadia</taxon>
        <taxon>Desulfuromonadales</taxon>
        <taxon>Desulfuromonadaceae</taxon>
        <taxon>Pelobacter</taxon>
    </lineage>
</organism>
<dbReference type="PANTHER" id="PTHR45138">
    <property type="entry name" value="REGULATORY COMPONENTS OF SENSORY TRANSDUCTION SYSTEM"/>
    <property type="match status" value="1"/>
</dbReference>
<dbReference type="PROSITE" id="PS50887">
    <property type="entry name" value="GGDEF"/>
    <property type="match status" value="1"/>
</dbReference>
<dbReference type="SMART" id="SM00267">
    <property type="entry name" value="GGDEF"/>
    <property type="match status" value="1"/>
</dbReference>
<dbReference type="eggNOG" id="COG3706">
    <property type="taxonomic scope" value="Bacteria"/>
</dbReference>
<evidence type="ECO:0000256" key="1">
    <source>
        <dbReference type="ARBA" id="ARBA00012528"/>
    </source>
</evidence>
<dbReference type="CDD" id="cd01949">
    <property type="entry name" value="GGDEF"/>
    <property type="match status" value="1"/>
</dbReference>
<dbReference type="CDD" id="cd00130">
    <property type="entry name" value="PAS"/>
    <property type="match status" value="1"/>
</dbReference>
<dbReference type="FunFam" id="3.30.70.270:FF:000001">
    <property type="entry name" value="Diguanylate cyclase domain protein"/>
    <property type="match status" value="1"/>
</dbReference>
<dbReference type="KEGG" id="ppd:Ppro_0085"/>
<reference evidence="5 6" key="1">
    <citation type="submission" date="2006-10" db="EMBL/GenBank/DDBJ databases">
        <title>Complete sequence of chromosome of Pelobacter propionicus DSM 2379.</title>
        <authorList>
            <consortium name="US DOE Joint Genome Institute"/>
            <person name="Copeland A."/>
            <person name="Lucas S."/>
            <person name="Lapidus A."/>
            <person name="Barry K."/>
            <person name="Detter J.C."/>
            <person name="Glavina del Rio T."/>
            <person name="Hammon N."/>
            <person name="Israni S."/>
            <person name="Dalin E."/>
            <person name="Tice H."/>
            <person name="Pitluck S."/>
            <person name="Saunders E."/>
            <person name="Brettin T."/>
            <person name="Bruce D."/>
            <person name="Han C."/>
            <person name="Tapia R."/>
            <person name="Schmutz J."/>
            <person name="Larimer F."/>
            <person name="Land M."/>
            <person name="Hauser L."/>
            <person name="Kyrpides N."/>
            <person name="Kim E."/>
            <person name="Lovley D."/>
            <person name="Richardson P."/>
        </authorList>
    </citation>
    <scope>NUCLEOTIDE SEQUENCE [LARGE SCALE GENOMIC DNA]</scope>
    <source>
        <strain evidence="6">DSM 2379 / NBRC 103807 / OttBd1</strain>
    </source>
</reference>
<dbReference type="OrthoDB" id="9812034at2"/>